<dbReference type="AlphaFoldDB" id="A0A383AUQ9"/>
<reference evidence="8" key="1">
    <citation type="submission" date="2018-05" db="EMBL/GenBank/DDBJ databases">
        <authorList>
            <person name="Lanie J.A."/>
            <person name="Ng W.-L."/>
            <person name="Kazmierczak K.M."/>
            <person name="Andrzejewski T.M."/>
            <person name="Davidsen T.M."/>
            <person name="Wayne K.J."/>
            <person name="Tettelin H."/>
            <person name="Glass J.I."/>
            <person name="Rusch D."/>
            <person name="Podicherti R."/>
            <person name="Tsui H.-C.T."/>
            <person name="Winkler M.E."/>
        </authorList>
    </citation>
    <scope>NUCLEOTIDE SEQUENCE</scope>
</reference>
<accession>A0A383AUQ9</accession>
<dbReference type="Pfam" id="PF02875">
    <property type="entry name" value="Mur_ligase_C"/>
    <property type="match status" value="1"/>
</dbReference>
<protein>
    <recommendedName>
        <fullName evidence="7">Mur ligase C-terminal domain-containing protein</fullName>
    </recommendedName>
</protein>
<keyword evidence="4" id="KW-0547">Nucleotide-binding</keyword>
<sequence length="249" mass="28318">EEIAYEKAGIAKSNKPMIYGDTVAVPIIEKQANLVDAKLVVRDREFSIQKEANQFSWAGVEHTIEAIQIPEHWAQGEINNLATSLAAIESYNSSLLPTTELLNNILKDFFIPGRFELIKSGTNWVLDVAHNPAAAKNFRKRLSTLNIKQNNIMIFSMMKDKNLDLFINVFKDIISDWVVCKMNTERSYTTLELEKKLARLGIDNIKVMESTEEAFKYVENLEPISDNIIVSGSFELVGPAKQYLNQKRY</sequence>
<dbReference type="Gene3D" id="3.90.190.20">
    <property type="entry name" value="Mur ligase, C-terminal domain"/>
    <property type="match status" value="1"/>
</dbReference>
<keyword evidence="2" id="KW-0436">Ligase</keyword>
<proteinExistence type="inferred from homology"/>
<feature type="non-terminal residue" evidence="8">
    <location>
        <position position="1"/>
    </location>
</feature>
<dbReference type="PANTHER" id="PTHR11136">
    <property type="entry name" value="FOLYLPOLYGLUTAMATE SYNTHASE-RELATED"/>
    <property type="match status" value="1"/>
</dbReference>
<dbReference type="PANTHER" id="PTHR11136:SF0">
    <property type="entry name" value="DIHYDROFOLATE SYNTHETASE-RELATED"/>
    <property type="match status" value="1"/>
</dbReference>
<name>A0A383AUQ9_9ZZZZ</name>
<evidence type="ECO:0000313" key="8">
    <source>
        <dbReference type="EMBL" id="SVE11303.1"/>
    </source>
</evidence>
<dbReference type="Gene3D" id="3.40.1190.10">
    <property type="entry name" value="Mur-like, catalytic domain"/>
    <property type="match status" value="1"/>
</dbReference>
<dbReference type="EMBL" id="UINC01194956">
    <property type="protein sequence ID" value="SVE11303.1"/>
    <property type="molecule type" value="Genomic_DNA"/>
</dbReference>
<comment type="similarity">
    <text evidence="1">Belongs to the folylpolyglutamate synthase family.</text>
</comment>
<dbReference type="InterPro" id="IPR001645">
    <property type="entry name" value="Folylpolyglutamate_synth"/>
</dbReference>
<dbReference type="GO" id="GO:0046872">
    <property type="term" value="F:metal ion binding"/>
    <property type="evidence" value="ECO:0007669"/>
    <property type="project" value="UniProtKB-KW"/>
</dbReference>
<dbReference type="InterPro" id="IPR004101">
    <property type="entry name" value="Mur_ligase_C"/>
</dbReference>
<keyword evidence="5" id="KW-0067">ATP-binding</keyword>
<gene>
    <name evidence="8" type="ORF">METZ01_LOCUS464157</name>
</gene>
<dbReference type="GO" id="GO:0005524">
    <property type="term" value="F:ATP binding"/>
    <property type="evidence" value="ECO:0007669"/>
    <property type="project" value="UniProtKB-KW"/>
</dbReference>
<feature type="non-terminal residue" evidence="8">
    <location>
        <position position="249"/>
    </location>
</feature>
<evidence type="ECO:0000256" key="2">
    <source>
        <dbReference type="ARBA" id="ARBA00022598"/>
    </source>
</evidence>
<evidence type="ECO:0000256" key="6">
    <source>
        <dbReference type="ARBA" id="ARBA00022842"/>
    </source>
</evidence>
<keyword evidence="3" id="KW-0479">Metal-binding</keyword>
<evidence type="ECO:0000256" key="1">
    <source>
        <dbReference type="ARBA" id="ARBA00008276"/>
    </source>
</evidence>
<dbReference type="InterPro" id="IPR036615">
    <property type="entry name" value="Mur_ligase_C_dom_sf"/>
</dbReference>
<dbReference type="GO" id="GO:0005737">
    <property type="term" value="C:cytoplasm"/>
    <property type="evidence" value="ECO:0007669"/>
    <property type="project" value="TreeGrafter"/>
</dbReference>
<organism evidence="8">
    <name type="scientific">marine metagenome</name>
    <dbReference type="NCBI Taxonomy" id="408172"/>
    <lineage>
        <taxon>unclassified sequences</taxon>
        <taxon>metagenomes</taxon>
        <taxon>ecological metagenomes</taxon>
    </lineage>
</organism>
<dbReference type="GO" id="GO:0008841">
    <property type="term" value="F:dihydrofolate synthase activity"/>
    <property type="evidence" value="ECO:0007669"/>
    <property type="project" value="TreeGrafter"/>
</dbReference>
<evidence type="ECO:0000259" key="7">
    <source>
        <dbReference type="Pfam" id="PF02875"/>
    </source>
</evidence>
<dbReference type="SUPFAM" id="SSF53244">
    <property type="entry name" value="MurD-like peptide ligases, peptide-binding domain"/>
    <property type="match status" value="1"/>
</dbReference>
<feature type="domain" description="Mur ligase C-terminal" evidence="7">
    <location>
        <begin position="113"/>
        <end position="234"/>
    </location>
</feature>
<evidence type="ECO:0000256" key="5">
    <source>
        <dbReference type="ARBA" id="ARBA00022840"/>
    </source>
</evidence>
<dbReference type="SUPFAM" id="SSF53623">
    <property type="entry name" value="MurD-like peptide ligases, catalytic domain"/>
    <property type="match status" value="1"/>
</dbReference>
<evidence type="ECO:0000256" key="3">
    <source>
        <dbReference type="ARBA" id="ARBA00022723"/>
    </source>
</evidence>
<evidence type="ECO:0000256" key="4">
    <source>
        <dbReference type="ARBA" id="ARBA00022741"/>
    </source>
</evidence>
<dbReference type="InterPro" id="IPR036565">
    <property type="entry name" value="Mur-like_cat_sf"/>
</dbReference>
<keyword evidence="6" id="KW-0460">Magnesium</keyword>
<dbReference type="GO" id="GO:0004326">
    <property type="term" value="F:tetrahydrofolylpolyglutamate synthase activity"/>
    <property type="evidence" value="ECO:0007669"/>
    <property type="project" value="InterPro"/>
</dbReference>